<feature type="compositionally biased region" description="Basic and acidic residues" evidence="5">
    <location>
        <begin position="19"/>
        <end position="43"/>
    </location>
</feature>
<dbReference type="Gene3D" id="6.10.140.2040">
    <property type="match status" value="1"/>
</dbReference>
<gene>
    <name evidence="6" type="ORF">LECACI_7A003794</name>
</gene>
<dbReference type="GO" id="GO:0045944">
    <property type="term" value="P:positive regulation of transcription by RNA polymerase II"/>
    <property type="evidence" value="ECO:0007669"/>
    <property type="project" value="TreeGrafter"/>
</dbReference>
<dbReference type="InterPro" id="IPR004018">
    <property type="entry name" value="RPEL_repeat"/>
</dbReference>
<evidence type="ECO:0000256" key="4">
    <source>
        <dbReference type="PROSITE-ProRule" id="PRU00401"/>
    </source>
</evidence>
<keyword evidence="2" id="KW-0677">Repeat</keyword>
<dbReference type="EMBL" id="CAVMBE010000019">
    <property type="protein sequence ID" value="CAK3982448.1"/>
    <property type="molecule type" value="Genomic_DNA"/>
</dbReference>
<feature type="region of interest" description="Disordered" evidence="5">
    <location>
        <begin position="1"/>
        <end position="43"/>
    </location>
</feature>
<feature type="repeat" description="RPEL" evidence="4">
    <location>
        <begin position="23"/>
        <end position="48"/>
    </location>
</feature>
<sequence>MASPQEQNGGVETELPPPLERRNSLEKHLQNRPEEQDLKDRHILLDTTAAPALQARAAELERQRITDNLKKGLAKRPEKDELVERNILPDSSAAPAIQANQKELEKHMRADHLDKALQQRPEKEELIKEGILKEGRMSKG</sequence>
<dbReference type="SMART" id="SM00707">
    <property type="entry name" value="RPEL"/>
    <property type="match status" value="3"/>
</dbReference>
<keyword evidence="3" id="KW-0539">Nucleus</keyword>
<dbReference type="InterPro" id="IPR043451">
    <property type="entry name" value="Myocardin-like"/>
</dbReference>
<comment type="subcellular location">
    <subcellularLocation>
        <location evidence="1">Nucleus</location>
    </subcellularLocation>
</comment>
<feature type="region of interest" description="Disordered" evidence="5">
    <location>
        <begin position="110"/>
        <end position="140"/>
    </location>
</feature>
<evidence type="ECO:0000256" key="1">
    <source>
        <dbReference type="ARBA" id="ARBA00004123"/>
    </source>
</evidence>
<feature type="compositionally biased region" description="Basic and acidic residues" evidence="5">
    <location>
        <begin position="68"/>
        <end position="84"/>
    </location>
</feature>
<proteinExistence type="predicted"/>
<dbReference type="GO" id="GO:0005634">
    <property type="term" value="C:nucleus"/>
    <property type="evidence" value="ECO:0007669"/>
    <property type="project" value="UniProtKB-SubCell"/>
</dbReference>
<evidence type="ECO:0000313" key="6">
    <source>
        <dbReference type="EMBL" id="CAK3982448.1"/>
    </source>
</evidence>
<keyword evidence="7" id="KW-1185">Reference proteome</keyword>
<dbReference type="PANTHER" id="PTHR22793">
    <property type="entry name" value="MYOCARDIN-RELATED TRANSCRIPTION FACTOR-RELATED"/>
    <property type="match status" value="1"/>
</dbReference>
<evidence type="ECO:0000313" key="7">
    <source>
        <dbReference type="Proteomes" id="UP001296104"/>
    </source>
</evidence>
<reference evidence="6" key="1">
    <citation type="submission" date="2023-11" db="EMBL/GenBank/DDBJ databases">
        <authorList>
            <person name="Alioto T."/>
            <person name="Alioto T."/>
            <person name="Gomez Garrido J."/>
        </authorList>
    </citation>
    <scope>NUCLEOTIDE SEQUENCE</scope>
</reference>
<evidence type="ECO:0000256" key="3">
    <source>
        <dbReference type="ARBA" id="ARBA00023242"/>
    </source>
</evidence>
<dbReference type="PANTHER" id="PTHR22793:SF12">
    <property type="entry name" value="MYOCARDIN-RELATED TRANSCRIPTION FACTOR, ISOFORM H"/>
    <property type="match status" value="1"/>
</dbReference>
<dbReference type="AlphaFoldDB" id="A0AAI8YXH0"/>
<dbReference type="Gene3D" id="6.10.150.10">
    <property type="match status" value="1"/>
</dbReference>
<dbReference type="Pfam" id="PF02755">
    <property type="entry name" value="RPEL"/>
    <property type="match status" value="3"/>
</dbReference>
<comment type="caution">
    <text evidence="6">The sequence shown here is derived from an EMBL/GenBank/DDBJ whole genome shotgun (WGS) entry which is preliminary data.</text>
</comment>
<dbReference type="GO" id="GO:0003713">
    <property type="term" value="F:transcription coactivator activity"/>
    <property type="evidence" value="ECO:0007669"/>
    <property type="project" value="TreeGrafter"/>
</dbReference>
<dbReference type="Proteomes" id="UP001296104">
    <property type="component" value="Unassembled WGS sequence"/>
</dbReference>
<feature type="region of interest" description="Disordered" evidence="5">
    <location>
        <begin position="68"/>
        <end position="98"/>
    </location>
</feature>
<name>A0AAI8YXH0_9PEZI</name>
<feature type="repeat" description="RPEL" evidence="4">
    <location>
        <begin position="111"/>
        <end position="136"/>
    </location>
</feature>
<accession>A0AAI8YXH0</accession>
<organism evidence="6 7">
    <name type="scientific">Lecanosticta acicola</name>
    <dbReference type="NCBI Taxonomy" id="111012"/>
    <lineage>
        <taxon>Eukaryota</taxon>
        <taxon>Fungi</taxon>
        <taxon>Dikarya</taxon>
        <taxon>Ascomycota</taxon>
        <taxon>Pezizomycotina</taxon>
        <taxon>Dothideomycetes</taxon>
        <taxon>Dothideomycetidae</taxon>
        <taxon>Mycosphaerellales</taxon>
        <taxon>Mycosphaerellaceae</taxon>
        <taxon>Lecanosticta</taxon>
    </lineage>
</organism>
<feature type="compositionally biased region" description="Polar residues" evidence="5">
    <location>
        <begin position="1"/>
        <end position="10"/>
    </location>
</feature>
<evidence type="ECO:0000256" key="5">
    <source>
        <dbReference type="SAM" id="MobiDB-lite"/>
    </source>
</evidence>
<evidence type="ECO:0000256" key="2">
    <source>
        <dbReference type="ARBA" id="ARBA00022737"/>
    </source>
</evidence>
<protein>
    <submittedName>
        <fullName evidence="6">Related to RPEL repeat</fullName>
    </submittedName>
</protein>
<feature type="repeat" description="RPEL" evidence="4">
    <location>
        <begin position="67"/>
        <end position="92"/>
    </location>
</feature>
<dbReference type="PROSITE" id="PS51073">
    <property type="entry name" value="RPEL"/>
    <property type="match status" value="3"/>
</dbReference>